<evidence type="ECO:0000313" key="2">
    <source>
        <dbReference type="EMBL" id="MEX5285262.1"/>
    </source>
</evidence>
<dbReference type="PANTHER" id="PTHR33221:SF5">
    <property type="entry name" value="HTH-TYPE TRANSCRIPTIONAL REGULATOR ISCR"/>
    <property type="match status" value="1"/>
</dbReference>
<organism evidence="2 3">
    <name type="scientific">Selenomonas sputigena</name>
    <dbReference type="NCBI Taxonomy" id="69823"/>
    <lineage>
        <taxon>Bacteria</taxon>
        <taxon>Bacillati</taxon>
        <taxon>Bacillota</taxon>
        <taxon>Negativicutes</taxon>
        <taxon>Selenomonadales</taxon>
        <taxon>Selenomonadaceae</taxon>
        <taxon>Selenomonas</taxon>
    </lineage>
</organism>
<evidence type="ECO:0000256" key="1">
    <source>
        <dbReference type="ARBA" id="ARBA00023125"/>
    </source>
</evidence>
<reference evidence="2 3" key="1">
    <citation type="submission" date="2023-04" db="EMBL/GenBank/DDBJ databases">
        <title>Genome Sequence of Selenomonas sputigena ATCC 33150.</title>
        <authorList>
            <person name="Miller D.P."/>
            <person name="Anvari S."/>
            <person name="Polson S.W."/>
            <person name="Macdonald M."/>
            <person name="Mcdowell J.V."/>
        </authorList>
    </citation>
    <scope>NUCLEOTIDE SEQUENCE [LARGE SCALE GENOMIC DNA]</scope>
    <source>
        <strain evidence="2 3">ATCC 33150</strain>
    </source>
</reference>
<dbReference type="InterPro" id="IPR000944">
    <property type="entry name" value="Tscrpt_reg_Rrf2"/>
</dbReference>
<dbReference type="NCBIfam" id="TIGR00738">
    <property type="entry name" value="rrf2_super"/>
    <property type="match status" value="1"/>
</dbReference>
<sequence length="148" mass="16548">MKISAKGRYGLAAMVFLAKACQSDNPTTILTISENLGISKIYLEQVFSLLKHAHLVTSSKGSQGGYQLAKQPQEISSWDVLSSIELPLTEKTAASVEEKRPELERALQSAVYEPLDESIRTALQKTTLRDLLEETNRQKSEENLMYFI</sequence>
<comment type="caution">
    <text evidence="2">The sequence shown here is derived from an EMBL/GenBank/DDBJ whole genome shotgun (WGS) entry which is preliminary data.</text>
</comment>
<dbReference type="InterPro" id="IPR036388">
    <property type="entry name" value="WH-like_DNA-bd_sf"/>
</dbReference>
<evidence type="ECO:0000313" key="3">
    <source>
        <dbReference type="Proteomes" id="UP001559623"/>
    </source>
</evidence>
<gene>
    <name evidence="2" type="ORF">QCO44_06355</name>
</gene>
<keyword evidence="3" id="KW-1185">Reference proteome</keyword>
<name>A0ABV3X4Z8_9FIRM</name>
<dbReference type="Gene3D" id="1.10.10.10">
    <property type="entry name" value="Winged helix-like DNA-binding domain superfamily/Winged helix DNA-binding domain"/>
    <property type="match status" value="1"/>
</dbReference>
<dbReference type="EMBL" id="JARVLH010000003">
    <property type="protein sequence ID" value="MEX5285262.1"/>
    <property type="molecule type" value="Genomic_DNA"/>
</dbReference>
<protein>
    <submittedName>
        <fullName evidence="2">Rrf2 family transcriptional regulator</fullName>
    </submittedName>
</protein>
<dbReference type="SUPFAM" id="SSF46785">
    <property type="entry name" value="Winged helix' DNA-binding domain"/>
    <property type="match status" value="1"/>
</dbReference>
<accession>A0ABV3X4Z8</accession>
<proteinExistence type="predicted"/>
<dbReference type="Pfam" id="PF02082">
    <property type="entry name" value="Rrf2"/>
    <property type="match status" value="1"/>
</dbReference>
<dbReference type="PANTHER" id="PTHR33221">
    <property type="entry name" value="WINGED HELIX-TURN-HELIX TRANSCRIPTIONAL REGULATOR, RRF2 FAMILY"/>
    <property type="match status" value="1"/>
</dbReference>
<dbReference type="PROSITE" id="PS51197">
    <property type="entry name" value="HTH_RRF2_2"/>
    <property type="match status" value="1"/>
</dbReference>
<keyword evidence="1" id="KW-0238">DNA-binding</keyword>
<dbReference type="RefSeq" id="WP_368846988.1">
    <property type="nucleotide sequence ID" value="NZ_CP194411.1"/>
</dbReference>
<dbReference type="InterPro" id="IPR036390">
    <property type="entry name" value="WH_DNA-bd_sf"/>
</dbReference>
<dbReference type="Proteomes" id="UP001559623">
    <property type="component" value="Unassembled WGS sequence"/>
</dbReference>